<evidence type="ECO:0000313" key="2">
    <source>
        <dbReference type="EMBL" id="KAF7275576.1"/>
    </source>
</evidence>
<comment type="caution">
    <text evidence="2">The sequence shown here is derived from an EMBL/GenBank/DDBJ whole genome shotgun (WGS) entry which is preliminary data.</text>
</comment>
<keyword evidence="3" id="KW-1185">Reference proteome</keyword>
<feature type="region of interest" description="Disordered" evidence="1">
    <location>
        <begin position="63"/>
        <end position="97"/>
    </location>
</feature>
<feature type="compositionally biased region" description="Polar residues" evidence="1">
    <location>
        <begin position="24"/>
        <end position="33"/>
    </location>
</feature>
<feature type="region of interest" description="Disordered" evidence="1">
    <location>
        <begin position="1"/>
        <end position="34"/>
    </location>
</feature>
<dbReference type="EMBL" id="JAACXV010009773">
    <property type="protein sequence ID" value="KAF7275576.1"/>
    <property type="molecule type" value="Genomic_DNA"/>
</dbReference>
<evidence type="ECO:0000256" key="1">
    <source>
        <dbReference type="SAM" id="MobiDB-lite"/>
    </source>
</evidence>
<evidence type="ECO:0000313" key="3">
    <source>
        <dbReference type="Proteomes" id="UP000625711"/>
    </source>
</evidence>
<sequence length="172" mass="18907">KGKRPPSLSSTQSELKDAQVTPVGDQTNPSTRWAPSYRGRLRYFAQFTRNSIVARQNCDTSSWQSSLSSHLTRKITRSSGNGERRPARPAPSPPATFHRTITAGVFRSSVDVGFPHRGPTPTLRNLRGVSGSSLGPFSRINDLNFEYGRHVYSANLICVKGSGEDYHAIASF</sequence>
<protein>
    <submittedName>
        <fullName evidence="2">Uncharacterized protein</fullName>
    </submittedName>
</protein>
<name>A0A834M8A6_RHYFE</name>
<dbReference type="Proteomes" id="UP000625711">
    <property type="component" value="Unassembled WGS sequence"/>
</dbReference>
<reference evidence="2" key="1">
    <citation type="submission" date="2020-08" db="EMBL/GenBank/DDBJ databases">
        <title>Genome sequencing and assembly of the red palm weevil Rhynchophorus ferrugineus.</title>
        <authorList>
            <person name="Dias G.B."/>
            <person name="Bergman C.M."/>
            <person name="Manee M."/>
        </authorList>
    </citation>
    <scope>NUCLEOTIDE SEQUENCE</scope>
    <source>
        <strain evidence="2">AA-2017</strain>
        <tissue evidence="2">Whole larva</tissue>
    </source>
</reference>
<dbReference type="AlphaFoldDB" id="A0A834M8A6"/>
<feature type="non-terminal residue" evidence="2">
    <location>
        <position position="1"/>
    </location>
</feature>
<accession>A0A834M8A6</accession>
<organism evidence="2 3">
    <name type="scientific">Rhynchophorus ferrugineus</name>
    <name type="common">Red palm weevil</name>
    <name type="synonym">Curculio ferrugineus</name>
    <dbReference type="NCBI Taxonomy" id="354439"/>
    <lineage>
        <taxon>Eukaryota</taxon>
        <taxon>Metazoa</taxon>
        <taxon>Ecdysozoa</taxon>
        <taxon>Arthropoda</taxon>
        <taxon>Hexapoda</taxon>
        <taxon>Insecta</taxon>
        <taxon>Pterygota</taxon>
        <taxon>Neoptera</taxon>
        <taxon>Endopterygota</taxon>
        <taxon>Coleoptera</taxon>
        <taxon>Polyphaga</taxon>
        <taxon>Cucujiformia</taxon>
        <taxon>Curculionidae</taxon>
        <taxon>Dryophthorinae</taxon>
        <taxon>Rhynchophorus</taxon>
    </lineage>
</organism>
<gene>
    <name evidence="2" type="ORF">GWI33_011581</name>
</gene>
<proteinExistence type="predicted"/>